<name>A0A0M3JIU1_ANISI</name>
<organism evidence="3">
    <name type="scientific">Anisakis simplex</name>
    <name type="common">Herring worm</name>
    <dbReference type="NCBI Taxonomy" id="6269"/>
    <lineage>
        <taxon>Eukaryota</taxon>
        <taxon>Metazoa</taxon>
        <taxon>Ecdysozoa</taxon>
        <taxon>Nematoda</taxon>
        <taxon>Chromadorea</taxon>
        <taxon>Rhabditida</taxon>
        <taxon>Spirurina</taxon>
        <taxon>Ascaridomorpha</taxon>
        <taxon>Ascaridoidea</taxon>
        <taxon>Anisakidae</taxon>
        <taxon>Anisakis</taxon>
        <taxon>Anisakis simplex complex</taxon>
    </lineage>
</organism>
<reference evidence="3" key="1">
    <citation type="submission" date="2017-02" db="UniProtKB">
        <authorList>
            <consortium name="WormBaseParasite"/>
        </authorList>
    </citation>
    <scope>IDENTIFICATION</scope>
</reference>
<keyword evidence="2" id="KW-1185">Reference proteome</keyword>
<evidence type="ECO:0000313" key="2">
    <source>
        <dbReference type="Proteomes" id="UP000267096"/>
    </source>
</evidence>
<dbReference type="EMBL" id="UYRR01017497">
    <property type="protein sequence ID" value="VDK28936.1"/>
    <property type="molecule type" value="Genomic_DNA"/>
</dbReference>
<protein>
    <submittedName>
        <fullName evidence="1 3">Uncharacterized protein</fullName>
    </submittedName>
</protein>
<evidence type="ECO:0000313" key="1">
    <source>
        <dbReference type="EMBL" id="VDK28936.1"/>
    </source>
</evidence>
<gene>
    <name evidence="1" type="ORF">ASIM_LOCUS7320</name>
</gene>
<proteinExistence type="predicted"/>
<dbReference type="AlphaFoldDB" id="A0A0M3JIU1"/>
<dbReference type="WBParaSite" id="ASIM_0000755701-mRNA-1">
    <property type="protein sequence ID" value="ASIM_0000755701-mRNA-1"/>
    <property type="gene ID" value="ASIM_0000755701"/>
</dbReference>
<evidence type="ECO:0000313" key="3">
    <source>
        <dbReference type="WBParaSite" id="ASIM_0000755701-mRNA-1"/>
    </source>
</evidence>
<accession>A0A0M3JIU1</accession>
<reference evidence="1 2" key="2">
    <citation type="submission" date="2018-11" db="EMBL/GenBank/DDBJ databases">
        <authorList>
            <consortium name="Pathogen Informatics"/>
        </authorList>
    </citation>
    <scope>NUCLEOTIDE SEQUENCE [LARGE SCALE GENOMIC DNA]</scope>
</reference>
<dbReference type="Proteomes" id="UP000267096">
    <property type="component" value="Unassembled WGS sequence"/>
</dbReference>
<sequence>MGAPTYTVPPSFISSPNRFGVLLFFRDIVAQMSCGYMPMIDERFMVPPPPPSATFAHICPPPPVPMILSANSVIPGYAPQPPQRVYQVLI</sequence>